<feature type="domain" description="Retrotransposon gag" evidence="1">
    <location>
        <begin position="2"/>
        <end position="66"/>
    </location>
</feature>
<dbReference type="AlphaFoldDB" id="A0AAF0QYC5"/>
<dbReference type="EMBL" id="CP133617">
    <property type="protein sequence ID" value="WMV32729.1"/>
    <property type="molecule type" value="Genomic_DNA"/>
</dbReference>
<dbReference type="InterPro" id="IPR005162">
    <property type="entry name" value="Retrotrans_gag_dom"/>
</dbReference>
<evidence type="ECO:0000259" key="1">
    <source>
        <dbReference type="Pfam" id="PF03732"/>
    </source>
</evidence>
<accession>A0AAF0QYC5</accession>
<organism evidence="2 3">
    <name type="scientific">Solanum verrucosum</name>
    <dbReference type="NCBI Taxonomy" id="315347"/>
    <lineage>
        <taxon>Eukaryota</taxon>
        <taxon>Viridiplantae</taxon>
        <taxon>Streptophyta</taxon>
        <taxon>Embryophyta</taxon>
        <taxon>Tracheophyta</taxon>
        <taxon>Spermatophyta</taxon>
        <taxon>Magnoliopsida</taxon>
        <taxon>eudicotyledons</taxon>
        <taxon>Gunneridae</taxon>
        <taxon>Pentapetalae</taxon>
        <taxon>asterids</taxon>
        <taxon>lamiids</taxon>
        <taxon>Solanales</taxon>
        <taxon>Solanaceae</taxon>
        <taxon>Solanoideae</taxon>
        <taxon>Solaneae</taxon>
        <taxon>Solanum</taxon>
    </lineage>
</organism>
<evidence type="ECO:0000313" key="2">
    <source>
        <dbReference type="EMBL" id="WMV32729.1"/>
    </source>
</evidence>
<keyword evidence="3" id="KW-1185">Reference proteome</keyword>
<evidence type="ECO:0000313" key="3">
    <source>
        <dbReference type="Proteomes" id="UP001234989"/>
    </source>
</evidence>
<dbReference type="Pfam" id="PF03732">
    <property type="entry name" value="Retrotrans_gag"/>
    <property type="match status" value="1"/>
</dbReference>
<sequence length="174" mass="20284">MFKAAFLDRFFPLEMSEVKLLEFIDIPQKSMSVREYALKFTQLSKYAQMMVSDSRGKISMFVSGVSKIVVKECRTTMLINDTDIARLMVHAQQIEKEKHKEEFRETKRAKTGYGNFSHARSNGQGRTRFRQRFFGQSSTKRFSVSTHDGDSIVAKRVYRSFIFPCPIELLILTW</sequence>
<dbReference type="Proteomes" id="UP001234989">
    <property type="component" value="Chromosome 6"/>
</dbReference>
<gene>
    <name evidence="2" type="ORF">MTR67_026114</name>
</gene>
<protein>
    <recommendedName>
        <fullName evidence="1">Retrotransposon gag domain-containing protein</fullName>
    </recommendedName>
</protein>
<proteinExistence type="predicted"/>
<reference evidence="2" key="1">
    <citation type="submission" date="2023-08" db="EMBL/GenBank/DDBJ databases">
        <title>A de novo genome assembly of Solanum verrucosum Schlechtendal, a Mexican diploid species geographically isolated from the other diploid A-genome species in potato relatives.</title>
        <authorList>
            <person name="Hosaka K."/>
        </authorList>
    </citation>
    <scope>NUCLEOTIDE SEQUENCE</scope>
    <source>
        <tissue evidence="2">Young leaves</tissue>
    </source>
</reference>
<name>A0AAF0QYC5_SOLVR</name>